<dbReference type="OrthoDB" id="21291at10239"/>
<keyword evidence="3" id="KW-1185">Reference proteome</keyword>
<dbReference type="EMBL" id="MG757153">
    <property type="protein sequence ID" value="AVD99239.1"/>
    <property type="molecule type" value="Genomic_DNA"/>
</dbReference>
<protein>
    <submittedName>
        <fullName evidence="2">Uncharacterized protein</fullName>
    </submittedName>
</protein>
<reference evidence="2 3" key="1">
    <citation type="submission" date="2018-01" db="EMBL/GenBank/DDBJ databases">
        <authorList>
            <person name="Grinwald M.F."/>
            <person name="Tasoff P."/>
            <person name="Simpson K.F."/>
            <person name="Vasser A."/>
            <person name="Shaffer C.D."/>
            <person name="Weston-Hafer K.A."/>
            <person name="Russell D.A."/>
            <person name="Pope W.H."/>
            <person name="Jacobs-Sera D."/>
            <person name="Hendrix R.W."/>
            <person name="Hatfull G.F."/>
        </authorList>
    </citation>
    <scope>NUCLEOTIDE SEQUENCE [LARGE SCALE GENOMIC DNA]</scope>
</reference>
<accession>A0A2L1IVM2</accession>
<feature type="compositionally biased region" description="Acidic residues" evidence="1">
    <location>
        <begin position="40"/>
        <end position="65"/>
    </location>
</feature>
<sequence>MAQQIKDTNVIKTPEVVINPAFFLPPDVIDMRSGYTDIVEEDDVSVDEVYDADDPSPDTNGDNEENGLAAPENFSVVEQVVRIGPDGNAVVDVIIEFDDEGHNEYDIRVTKN</sequence>
<dbReference type="Proteomes" id="UP000241925">
    <property type="component" value="Segment"/>
</dbReference>
<gene>
    <name evidence="2" type="ORF">SEA_BILLNYE_37</name>
</gene>
<evidence type="ECO:0000256" key="1">
    <source>
        <dbReference type="SAM" id="MobiDB-lite"/>
    </source>
</evidence>
<organism evidence="2 3">
    <name type="scientific">Streptomyces phage BillNye</name>
    <dbReference type="NCBI Taxonomy" id="2079426"/>
    <lineage>
        <taxon>Viruses</taxon>
        <taxon>Duplodnaviria</taxon>
        <taxon>Heunggongvirae</taxon>
        <taxon>Uroviricota</taxon>
        <taxon>Caudoviricetes</taxon>
        <taxon>Stanwilliamsviridae</taxon>
        <taxon>Loccivirinae</taxon>
        <taxon>Wilnyevirus</taxon>
        <taxon>Wilnyevirus billnye</taxon>
    </lineage>
</organism>
<evidence type="ECO:0000313" key="3">
    <source>
        <dbReference type="Proteomes" id="UP000241925"/>
    </source>
</evidence>
<feature type="region of interest" description="Disordered" evidence="1">
    <location>
        <begin position="40"/>
        <end position="71"/>
    </location>
</feature>
<evidence type="ECO:0000313" key="2">
    <source>
        <dbReference type="EMBL" id="AVD99239.1"/>
    </source>
</evidence>
<proteinExistence type="predicted"/>
<name>A0A2L1IVM2_9CAUD</name>